<dbReference type="Gene3D" id="1.20.120.20">
    <property type="entry name" value="Apolipoprotein"/>
    <property type="match status" value="1"/>
</dbReference>
<evidence type="ECO:0000313" key="12">
    <source>
        <dbReference type="EMBL" id="GBN62197.1"/>
    </source>
</evidence>
<dbReference type="SUPFAM" id="SSF56672">
    <property type="entry name" value="DNA/RNA polymerases"/>
    <property type="match status" value="1"/>
</dbReference>
<evidence type="ECO:0000259" key="11">
    <source>
        <dbReference type="PROSITE" id="PS50878"/>
    </source>
</evidence>
<keyword evidence="10" id="KW-0175">Coiled coil</keyword>
<dbReference type="GO" id="GO:0004519">
    <property type="term" value="F:endonuclease activity"/>
    <property type="evidence" value="ECO:0007669"/>
    <property type="project" value="UniProtKB-KW"/>
</dbReference>
<evidence type="ECO:0000256" key="4">
    <source>
        <dbReference type="ARBA" id="ARBA00022695"/>
    </source>
</evidence>
<keyword evidence="7" id="KW-0378">Hydrolase</keyword>
<dbReference type="AlphaFoldDB" id="A0A4Y2QGE6"/>
<feature type="non-terminal residue" evidence="12">
    <location>
        <position position="1069"/>
    </location>
</feature>
<dbReference type="FunFam" id="3.10.10.10:FF:000002">
    <property type="entry name" value="Retrovirus-related Pol polyprotein from transposon 17.6-like protein"/>
    <property type="match status" value="1"/>
</dbReference>
<dbReference type="Proteomes" id="UP000499080">
    <property type="component" value="Unassembled WGS sequence"/>
</dbReference>
<evidence type="ECO:0000256" key="9">
    <source>
        <dbReference type="ARBA" id="ARBA00023268"/>
    </source>
</evidence>
<dbReference type="InterPro" id="IPR043502">
    <property type="entry name" value="DNA/RNA_pol_sf"/>
</dbReference>
<dbReference type="InterPro" id="IPR050951">
    <property type="entry name" value="Retrovirus_Pol_polyprotein"/>
</dbReference>
<evidence type="ECO:0000256" key="5">
    <source>
        <dbReference type="ARBA" id="ARBA00022722"/>
    </source>
</evidence>
<dbReference type="InterPro" id="IPR000477">
    <property type="entry name" value="RT_dom"/>
</dbReference>
<sequence length="1069" mass="122238">MKAGLEKKMEAGQERMERVQEEMKDLIRAGKEEMRTHVESQVKGIKDHVDGCIGRMEEEVQDVKGKIEEVQGEVHMKIEEVKSEVQEKMSDLERRLSDLETRPNNVPANSELMYSRPTVKPLTFDGLTSWTVFKTQFNVVSSTNGWTDFVKASQLVASLRGSAAEVLQGIPADKLTDLTTIEKALESRFGDSHLTQFYRTELKTRRQKPEESLQVLAADVERLMSLAYAECPPDVRESLAAQYFIDAIRDEDTQHSTRLMDAKDLKSALAYSMKYEAARTVSKTSRHARSMEIEDNNSRERDDKLESLFNRLEKLLSSSVDGKKNTPQRKSSVTCWRIYVADITDPCILGLDFLQKFNFTVDLEKNEIRTGGEEIPLFSASVQHSKSCSVLAKKRTIIPARSECLIQGVPEVPGQFRYAVTDFPSQASQKGLLVAATLVDMEMEAIPVRVLNLNNKPKILDKGDVIATCEPVVDIVARPPEFSGAQHLPSTLENFQILNEEQRTAVRKLLNEFQNLFSTCDADVGRCNMTQHRINTGDHPPIKQYPRRLPLARKEEADHLVKEMVDNGIIEESSGPWASPIVLVKKKDGSTRFCVDYRKLNEITKKDSYPLPRIDDTLDALNGSQWFTTLDLKSGYWQIEIRPEDREKTAFTTGQGLWQFKVMPFGLCNAPATFERLMETVLRGLSSEACLVYLDDIIIVGRTFEEHLNNLRKVFQRLQKANLKLNLKKCRFFQKEVTYLGHVISAEGVKTDPEKIKAVVDWPRPETVHDLRSFLGLCTYYRRFVKNFSTIAKPLHKLTEAKSNFNWTEECEKSFNSLKQALTSSPILTYPRTDKDFILDTDASNEGIGAVLSQNIGNEERVIAYFSKSLGKPERNYCVTRKELLAIVKSIEHFHHYLYGRKFLLRTDHASLRWLLNFKEPEGQIARWIQRLQEYDFEIQHRKGTSHGNADALSRRPCKESCKQCTNAEKKFGMERDISVKVVTTTTVDPWSSCEIQKAQLEDPAIKPILEKKLNSAERPSWQEIAPESPATKRYWALWDSLYLKDGVLYRKWESDDGNSCRWQLILPK</sequence>
<accession>A0A4Y2QGE6</accession>
<evidence type="ECO:0000256" key="1">
    <source>
        <dbReference type="ARBA" id="ARBA00012493"/>
    </source>
</evidence>
<keyword evidence="2" id="KW-0645">Protease</keyword>
<dbReference type="PANTHER" id="PTHR37984:SF5">
    <property type="entry name" value="PROTEIN NYNRIN-LIKE"/>
    <property type="match status" value="1"/>
</dbReference>
<dbReference type="InterPro" id="IPR021109">
    <property type="entry name" value="Peptidase_aspartic_dom_sf"/>
</dbReference>
<evidence type="ECO:0000256" key="8">
    <source>
        <dbReference type="ARBA" id="ARBA00022918"/>
    </source>
</evidence>
<dbReference type="CDD" id="cd09274">
    <property type="entry name" value="RNase_HI_RT_Ty3"/>
    <property type="match status" value="1"/>
</dbReference>
<evidence type="ECO:0000256" key="10">
    <source>
        <dbReference type="SAM" id="Coils"/>
    </source>
</evidence>
<evidence type="ECO:0000313" key="13">
    <source>
        <dbReference type="Proteomes" id="UP000499080"/>
    </source>
</evidence>
<gene>
    <name evidence="12" type="primary">pol_2306</name>
    <name evidence="12" type="ORF">AVEN_70900_1</name>
</gene>
<keyword evidence="9" id="KW-0511">Multifunctional enzyme</keyword>
<dbReference type="SUPFAM" id="SSF58113">
    <property type="entry name" value="Apolipoprotein A-I"/>
    <property type="match status" value="1"/>
</dbReference>
<feature type="domain" description="Reverse transcriptase" evidence="11">
    <location>
        <begin position="565"/>
        <end position="744"/>
    </location>
</feature>
<proteinExistence type="predicted"/>
<keyword evidence="8" id="KW-0695">RNA-directed DNA polymerase</keyword>
<dbReference type="PROSITE" id="PS50878">
    <property type="entry name" value="RT_POL"/>
    <property type="match status" value="1"/>
</dbReference>
<dbReference type="CDD" id="cd01647">
    <property type="entry name" value="RT_LTR"/>
    <property type="match status" value="1"/>
</dbReference>
<evidence type="ECO:0000256" key="6">
    <source>
        <dbReference type="ARBA" id="ARBA00022759"/>
    </source>
</evidence>
<keyword evidence="6" id="KW-0255">Endonuclease</keyword>
<evidence type="ECO:0000256" key="7">
    <source>
        <dbReference type="ARBA" id="ARBA00022801"/>
    </source>
</evidence>
<keyword evidence="3" id="KW-0808">Transferase</keyword>
<dbReference type="GO" id="GO:0008233">
    <property type="term" value="F:peptidase activity"/>
    <property type="evidence" value="ECO:0007669"/>
    <property type="project" value="UniProtKB-KW"/>
</dbReference>
<dbReference type="InterPro" id="IPR043128">
    <property type="entry name" value="Rev_trsase/Diguanyl_cyclase"/>
</dbReference>
<evidence type="ECO:0000256" key="2">
    <source>
        <dbReference type="ARBA" id="ARBA00022670"/>
    </source>
</evidence>
<dbReference type="Pfam" id="PF00078">
    <property type="entry name" value="RVT_1"/>
    <property type="match status" value="1"/>
</dbReference>
<dbReference type="OrthoDB" id="425619at2759"/>
<dbReference type="Gene3D" id="2.40.70.10">
    <property type="entry name" value="Acid Proteases"/>
    <property type="match status" value="1"/>
</dbReference>
<dbReference type="EC" id="2.7.7.49" evidence="1"/>
<dbReference type="InterPro" id="IPR041577">
    <property type="entry name" value="RT_RNaseH_2"/>
</dbReference>
<dbReference type="FunFam" id="3.30.70.270:FF:000020">
    <property type="entry name" value="Transposon Tf2-6 polyprotein-like Protein"/>
    <property type="match status" value="1"/>
</dbReference>
<reference evidence="12 13" key="1">
    <citation type="journal article" date="2019" name="Sci. Rep.">
        <title>Orb-weaving spider Araneus ventricosus genome elucidates the spidroin gene catalogue.</title>
        <authorList>
            <person name="Kono N."/>
            <person name="Nakamura H."/>
            <person name="Ohtoshi R."/>
            <person name="Moran D.A.P."/>
            <person name="Shinohara A."/>
            <person name="Yoshida Y."/>
            <person name="Fujiwara M."/>
            <person name="Mori M."/>
            <person name="Tomita M."/>
            <person name="Arakawa K."/>
        </authorList>
    </citation>
    <scope>NUCLEOTIDE SEQUENCE [LARGE SCALE GENOMIC DNA]</scope>
</reference>
<dbReference type="PANTHER" id="PTHR37984">
    <property type="entry name" value="PROTEIN CBG26694"/>
    <property type="match status" value="1"/>
</dbReference>
<dbReference type="GO" id="GO:0006508">
    <property type="term" value="P:proteolysis"/>
    <property type="evidence" value="ECO:0007669"/>
    <property type="project" value="UniProtKB-KW"/>
</dbReference>
<dbReference type="Gene3D" id="3.10.10.10">
    <property type="entry name" value="HIV Type 1 Reverse Transcriptase, subunit A, domain 1"/>
    <property type="match status" value="1"/>
</dbReference>
<dbReference type="EMBL" id="BGPR01138457">
    <property type="protein sequence ID" value="GBN62197.1"/>
    <property type="molecule type" value="Genomic_DNA"/>
</dbReference>
<dbReference type="FunFam" id="3.10.10.10:FF:000007">
    <property type="entry name" value="Retrovirus-related Pol polyprotein from transposon 17.6-like Protein"/>
    <property type="match status" value="1"/>
</dbReference>
<keyword evidence="5" id="KW-0540">Nuclease</keyword>
<keyword evidence="13" id="KW-1185">Reference proteome</keyword>
<evidence type="ECO:0000256" key="3">
    <source>
        <dbReference type="ARBA" id="ARBA00022679"/>
    </source>
</evidence>
<feature type="coiled-coil region" evidence="10">
    <location>
        <begin position="2"/>
        <end position="102"/>
    </location>
</feature>
<dbReference type="Gene3D" id="3.30.70.270">
    <property type="match status" value="2"/>
</dbReference>
<keyword evidence="4" id="KW-0548">Nucleotidyltransferase</keyword>
<comment type="caution">
    <text evidence="12">The sequence shown here is derived from an EMBL/GenBank/DDBJ whole genome shotgun (WGS) entry which is preliminary data.</text>
</comment>
<dbReference type="Gene3D" id="3.10.20.370">
    <property type="match status" value="1"/>
</dbReference>
<protein>
    <recommendedName>
        <fullName evidence="1">RNA-directed DNA polymerase</fullName>
        <ecNumber evidence="1">2.7.7.49</ecNumber>
    </recommendedName>
</protein>
<name>A0A4Y2QGE6_ARAVE</name>
<dbReference type="FunFam" id="3.10.20.370:FF:000001">
    <property type="entry name" value="Retrovirus-related Pol polyprotein from transposon 17.6-like protein"/>
    <property type="match status" value="1"/>
</dbReference>
<organism evidence="12 13">
    <name type="scientific">Araneus ventricosus</name>
    <name type="common">Orbweaver spider</name>
    <name type="synonym">Epeira ventricosa</name>
    <dbReference type="NCBI Taxonomy" id="182803"/>
    <lineage>
        <taxon>Eukaryota</taxon>
        <taxon>Metazoa</taxon>
        <taxon>Ecdysozoa</taxon>
        <taxon>Arthropoda</taxon>
        <taxon>Chelicerata</taxon>
        <taxon>Arachnida</taxon>
        <taxon>Araneae</taxon>
        <taxon>Araneomorphae</taxon>
        <taxon>Entelegynae</taxon>
        <taxon>Araneoidea</taxon>
        <taxon>Araneidae</taxon>
        <taxon>Araneus</taxon>
    </lineage>
</organism>
<dbReference type="Pfam" id="PF17919">
    <property type="entry name" value="RT_RNaseH_2"/>
    <property type="match status" value="1"/>
</dbReference>
<dbReference type="GO" id="GO:0003964">
    <property type="term" value="F:RNA-directed DNA polymerase activity"/>
    <property type="evidence" value="ECO:0007669"/>
    <property type="project" value="UniProtKB-KW"/>
</dbReference>